<keyword evidence="2" id="KW-1185">Reference proteome</keyword>
<comment type="caution">
    <text evidence="1">The sequence shown here is derived from an EMBL/GenBank/DDBJ whole genome shotgun (WGS) entry which is preliminary data.</text>
</comment>
<proteinExistence type="predicted"/>
<name>A0AAD7B2T9_9AGAR</name>
<dbReference type="AlphaFoldDB" id="A0AAD7B2T9"/>
<sequence length="155" mass="17226">MGSSSRSCRQLWRASMGVATPDSRTCCAQCSAGYCLRMVRRWLRRIMMGPGTRRSAVSLKAADLGDDEEKDARAVWHVEMLVLQAGRAVRLLRALGVPAAADGPTSTCNWRVLGLGRLCTNSSPSPSWRTSCTIRVRSGWSRNTRPRRRSWAATW</sequence>
<evidence type="ECO:0000313" key="1">
    <source>
        <dbReference type="EMBL" id="KAJ7608221.1"/>
    </source>
</evidence>
<dbReference type="EMBL" id="JARKIF010000046">
    <property type="protein sequence ID" value="KAJ7608221.1"/>
    <property type="molecule type" value="Genomic_DNA"/>
</dbReference>
<protein>
    <submittedName>
        <fullName evidence="1">Uncharacterized protein</fullName>
    </submittedName>
</protein>
<reference evidence="1" key="1">
    <citation type="submission" date="2023-03" db="EMBL/GenBank/DDBJ databases">
        <title>Massive genome expansion in bonnet fungi (Mycena s.s.) driven by repeated elements and novel gene families across ecological guilds.</title>
        <authorList>
            <consortium name="Lawrence Berkeley National Laboratory"/>
            <person name="Harder C.B."/>
            <person name="Miyauchi S."/>
            <person name="Viragh M."/>
            <person name="Kuo A."/>
            <person name="Thoen E."/>
            <person name="Andreopoulos B."/>
            <person name="Lu D."/>
            <person name="Skrede I."/>
            <person name="Drula E."/>
            <person name="Henrissat B."/>
            <person name="Morin E."/>
            <person name="Kohler A."/>
            <person name="Barry K."/>
            <person name="LaButti K."/>
            <person name="Morin E."/>
            <person name="Salamov A."/>
            <person name="Lipzen A."/>
            <person name="Mereny Z."/>
            <person name="Hegedus B."/>
            <person name="Baldrian P."/>
            <person name="Stursova M."/>
            <person name="Weitz H."/>
            <person name="Taylor A."/>
            <person name="Grigoriev I.V."/>
            <person name="Nagy L.G."/>
            <person name="Martin F."/>
            <person name="Kauserud H."/>
        </authorList>
    </citation>
    <scope>NUCLEOTIDE SEQUENCE</scope>
    <source>
        <strain evidence="1">9284</strain>
    </source>
</reference>
<gene>
    <name evidence="1" type="ORF">FB45DRAFT_389464</name>
</gene>
<organism evidence="1 2">
    <name type="scientific">Roridomyces roridus</name>
    <dbReference type="NCBI Taxonomy" id="1738132"/>
    <lineage>
        <taxon>Eukaryota</taxon>
        <taxon>Fungi</taxon>
        <taxon>Dikarya</taxon>
        <taxon>Basidiomycota</taxon>
        <taxon>Agaricomycotina</taxon>
        <taxon>Agaricomycetes</taxon>
        <taxon>Agaricomycetidae</taxon>
        <taxon>Agaricales</taxon>
        <taxon>Marasmiineae</taxon>
        <taxon>Mycenaceae</taxon>
        <taxon>Roridomyces</taxon>
    </lineage>
</organism>
<evidence type="ECO:0000313" key="2">
    <source>
        <dbReference type="Proteomes" id="UP001221142"/>
    </source>
</evidence>
<dbReference type="Proteomes" id="UP001221142">
    <property type="component" value="Unassembled WGS sequence"/>
</dbReference>
<accession>A0AAD7B2T9</accession>